<organism evidence="1 2">
    <name type="scientific">Papaver nudicaule</name>
    <name type="common">Iceland poppy</name>
    <dbReference type="NCBI Taxonomy" id="74823"/>
    <lineage>
        <taxon>Eukaryota</taxon>
        <taxon>Viridiplantae</taxon>
        <taxon>Streptophyta</taxon>
        <taxon>Embryophyta</taxon>
        <taxon>Tracheophyta</taxon>
        <taxon>Spermatophyta</taxon>
        <taxon>Magnoliopsida</taxon>
        <taxon>Ranunculales</taxon>
        <taxon>Papaveraceae</taxon>
        <taxon>Papaveroideae</taxon>
        <taxon>Papaver</taxon>
    </lineage>
</organism>
<sequence>MVVRKQKKVYPDKQVFRFRSLSKHLEDDFTLELRVASHLGLDYPIEIDKCGGHMIRIRLTPHNHIADQPKYEPERRADASLSDMFRPNIKLRPESCILYYQVLDIPVPQSEASMNVPFYHAARDESVGDLLCKLKSK</sequence>
<feature type="non-terminal residue" evidence="1">
    <location>
        <position position="137"/>
    </location>
</feature>
<dbReference type="AlphaFoldDB" id="A0AA41UZ99"/>
<dbReference type="Gene3D" id="3.10.20.90">
    <property type="entry name" value="Phosphatidylinositol 3-kinase Catalytic Subunit, Chain A, domain 1"/>
    <property type="match status" value="1"/>
</dbReference>
<keyword evidence="2" id="KW-1185">Reference proteome</keyword>
<dbReference type="Proteomes" id="UP001177140">
    <property type="component" value="Unassembled WGS sequence"/>
</dbReference>
<gene>
    <name evidence="1" type="ORF">MKW94_025916</name>
</gene>
<proteinExistence type="predicted"/>
<protein>
    <submittedName>
        <fullName evidence="1">Uncharacterized protein</fullName>
    </submittedName>
</protein>
<reference evidence="1" key="1">
    <citation type="submission" date="2022-03" db="EMBL/GenBank/DDBJ databases">
        <title>A functionally conserved STORR gene fusion in Papaver species that diverged 16.8 million years ago.</title>
        <authorList>
            <person name="Catania T."/>
        </authorList>
    </citation>
    <scope>NUCLEOTIDE SEQUENCE</scope>
    <source>
        <strain evidence="1">S-191538</strain>
    </source>
</reference>
<evidence type="ECO:0000313" key="1">
    <source>
        <dbReference type="EMBL" id="MCL7025011.1"/>
    </source>
</evidence>
<accession>A0AA41UZ99</accession>
<comment type="caution">
    <text evidence="1">The sequence shown here is derived from an EMBL/GenBank/DDBJ whole genome shotgun (WGS) entry which is preliminary data.</text>
</comment>
<evidence type="ECO:0000313" key="2">
    <source>
        <dbReference type="Proteomes" id="UP001177140"/>
    </source>
</evidence>
<name>A0AA41UZ99_PAPNU</name>
<dbReference type="EMBL" id="JAJJMA010040635">
    <property type="protein sequence ID" value="MCL7025011.1"/>
    <property type="molecule type" value="Genomic_DNA"/>
</dbReference>